<reference evidence="1 2" key="1">
    <citation type="journal article" date="2022" name="Hortic Res">
        <title>A haplotype resolved chromosomal level avocado genome allows analysis of novel avocado genes.</title>
        <authorList>
            <person name="Nath O."/>
            <person name="Fletcher S.J."/>
            <person name="Hayward A."/>
            <person name="Shaw L.M."/>
            <person name="Masouleh A.K."/>
            <person name="Furtado A."/>
            <person name="Henry R.J."/>
            <person name="Mitter N."/>
        </authorList>
    </citation>
    <scope>NUCLEOTIDE SEQUENCE [LARGE SCALE GENOMIC DNA]</scope>
    <source>
        <strain evidence="2">cv. Hass</strain>
    </source>
</reference>
<keyword evidence="2" id="KW-1185">Reference proteome</keyword>
<accession>A0ACC2KXR0</accession>
<comment type="caution">
    <text evidence="1">The sequence shown here is derived from an EMBL/GenBank/DDBJ whole genome shotgun (WGS) entry which is preliminary data.</text>
</comment>
<sequence length="695" mass="75139">MATNPSNNGTTTVPESDTISATGTGTETDAASEPSQPQESAVRAAASKDSHRWPGWPGDSVFRLIVPVLKVGSIIGRKGELIKKMCEESRARIRILEGALGTSDRIVLISGKEEPDAEIPPAMDAVLRVFKRINGISEGEGDGDGAASASTGMCSVRLLVASPQAINLIGKQGFLIKSIQENTGASMRVLTGDELPFYATSDERIVEIQGEHLKVLKALQASVGHLRKFLVDHSVIPLFEKAYSSAISQDRPTETWADKPQSGIPTSSQTGISSDYPLSFRRNHLFLDHETQLEPPIQHSALSLYGQDSATVGLRTSGIGRVAAAALVTQVTQTMQIPLSYAEDIIGVGGANIAYIRRTSGAFLTVQESRGLPDEITVEIKGTSTQVQTAQQLIQDFIAGHREPITSTYSKLDTGLRSYSQLTNTSYPSSLGGYGACDLFVLVFFRFFSSLGQLPLAFRSSVVIMNASSQDPFVSSRAAYYGSPECFGTPTGACGFGEFGRNLNGGDVGAVAKLYRNGAGCGACYQVSCTNPQLCLEDGLKVVVTDHGEGDNTDFILSASGFAKLALPGMAKELIARGVVDIEYRRISCRYPGHNLMFKVHEHSKFPDYIAIIILYQSGKKDVTAMELWQEDRQQWKGMRRAYGGVWDMVSPPKGALTLRVLASDNDGQKWFQMRNVIPADWKAGVPYDSAFELF</sequence>
<gene>
    <name evidence="1" type="ORF">MRB53_019311</name>
</gene>
<dbReference type="EMBL" id="CM056814">
    <property type="protein sequence ID" value="KAJ8626004.1"/>
    <property type="molecule type" value="Genomic_DNA"/>
</dbReference>
<name>A0ACC2KXR0_PERAE</name>
<organism evidence="1 2">
    <name type="scientific">Persea americana</name>
    <name type="common">Avocado</name>
    <dbReference type="NCBI Taxonomy" id="3435"/>
    <lineage>
        <taxon>Eukaryota</taxon>
        <taxon>Viridiplantae</taxon>
        <taxon>Streptophyta</taxon>
        <taxon>Embryophyta</taxon>
        <taxon>Tracheophyta</taxon>
        <taxon>Spermatophyta</taxon>
        <taxon>Magnoliopsida</taxon>
        <taxon>Magnoliidae</taxon>
        <taxon>Laurales</taxon>
        <taxon>Lauraceae</taxon>
        <taxon>Persea</taxon>
    </lineage>
</organism>
<protein>
    <submittedName>
        <fullName evidence="1">Uncharacterized protein</fullName>
    </submittedName>
</protein>
<proteinExistence type="predicted"/>
<evidence type="ECO:0000313" key="1">
    <source>
        <dbReference type="EMBL" id="KAJ8626004.1"/>
    </source>
</evidence>
<dbReference type="Proteomes" id="UP001234297">
    <property type="component" value="Chromosome 6"/>
</dbReference>
<evidence type="ECO:0000313" key="2">
    <source>
        <dbReference type="Proteomes" id="UP001234297"/>
    </source>
</evidence>